<evidence type="ECO:0000259" key="1">
    <source>
        <dbReference type="Pfam" id="PF00296"/>
    </source>
</evidence>
<dbReference type="InterPro" id="IPR036661">
    <property type="entry name" value="Luciferase-like_sf"/>
</dbReference>
<keyword evidence="2" id="KW-0560">Oxidoreductase</keyword>
<gene>
    <name evidence="2" type="ORF">HNQ72_005697</name>
</gene>
<accession>A0A7X0D2S7</accession>
<evidence type="ECO:0000313" key="3">
    <source>
        <dbReference type="Proteomes" id="UP000547879"/>
    </source>
</evidence>
<dbReference type="InterPro" id="IPR050766">
    <property type="entry name" value="Bact_Lucif_Oxidored"/>
</dbReference>
<dbReference type="GO" id="GO:0004497">
    <property type="term" value="F:monooxygenase activity"/>
    <property type="evidence" value="ECO:0007669"/>
    <property type="project" value="UniProtKB-KW"/>
</dbReference>
<keyword evidence="3" id="KW-1185">Reference proteome</keyword>
<comment type="caution">
    <text evidence="2">The sequence shown here is derived from an EMBL/GenBank/DDBJ whole genome shotgun (WGS) entry which is preliminary data.</text>
</comment>
<sequence>MAAHRFRLGFLSHLEAHTDLPHLYRNFIDLFRYAEELGFDSGWVAQHHFEDGRSGPGAGASPLTFLTAVAENTTRLRLGTAVVTLPLESPIRLAEDAATLDVISGGRLELGISSGNGEKLFQAFGVPLDEKRERTTEGINLLNRAYAGKPLFDGGPILQPQSPGLRDRIWQGIFSPEGARFAAAAGSNLLLNRAAYGYSKRTDLVQRPWADAYLNAWDENPANAGRRPRIGLSRLIYPAKDKETAKAQLRDGIEKLAQKMVEGGRFPAGLSLDEYLSRFHAFYGSPDDVIEQLSDEQCLPLATDILCQVNPGVPDFDQLARTLELIATQVAPAFGWKSKPKTVPEVPVSLRGRSAA</sequence>
<evidence type="ECO:0000313" key="2">
    <source>
        <dbReference type="EMBL" id="MBB6165849.1"/>
    </source>
</evidence>
<dbReference type="Proteomes" id="UP000547879">
    <property type="component" value="Unassembled WGS sequence"/>
</dbReference>
<name>A0A7X0D2S7_9HYPH</name>
<dbReference type="Pfam" id="PF00296">
    <property type="entry name" value="Bac_luciferase"/>
    <property type="match status" value="1"/>
</dbReference>
<dbReference type="GO" id="GO:0005829">
    <property type="term" value="C:cytosol"/>
    <property type="evidence" value="ECO:0007669"/>
    <property type="project" value="TreeGrafter"/>
</dbReference>
<proteinExistence type="predicted"/>
<organism evidence="2 3">
    <name type="scientific">Rhizobium wenxiniae</name>
    <dbReference type="NCBI Taxonomy" id="1737357"/>
    <lineage>
        <taxon>Bacteria</taxon>
        <taxon>Pseudomonadati</taxon>
        <taxon>Pseudomonadota</taxon>
        <taxon>Alphaproteobacteria</taxon>
        <taxon>Hyphomicrobiales</taxon>
        <taxon>Rhizobiaceae</taxon>
        <taxon>Rhizobium/Agrobacterium group</taxon>
        <taxon>Rhizobium</taxon>
    </lineage>
</organism>
<dbReference type="SUPFAM" id="SSF51679">
    <property type="entry name" value="Bacterial luciferase-like"/>
    <property type="match status" value="1"/>
</dbReference>
<dbReference type="RefSeq" id="WP_183997453.1">
    <property type="nucleotide sequence ID" value="NZ_BMHW01000013.1"/>
</dbReference>
<dbReference type="GO" id="GO:0016705">
    <property type="term" value="F:oxidoreductase activity, acting on paired donors, with incorporation or reduction of molecular oxygen"/>
    <property type="evidence" value="ECO:0007669"/>
    <property type="project" value="InterPro"/>
</dbReference>
<dbReference type="EMBL" id="JACHEG010000011">
    <property type="protein sequence ID" value="MBB6165849.1"/>
    <property type="molecule type" value="Genomic_DNA"/>
</dbReference>
<keyword evidence="2" id="KW-0503">Monooxygenase</keyword>
<dbReference type="Gene3D" id="3.20.20.30">
    <property type="entry name" value="Luciferase-like domain"/>
    <property type="match status" value="1"/>
</dbReference>
<dbReference type="AlphaFoldDB" id="A0A7X0D2S7"/>
<dbReference type="PANTHER" id="PTHR30137:SF15">
    <property type="entry name" value="BLL6902 PROTEIN"/>
    <property type="match status" value="1"/>
</dbReference>
<dbReference type="InterPro" id="IPR011251">
    <property type="entry name" value="Luciferase-like_dom"/>
</dbReference>
<dbReference type="PANTHER" id="PTHR30137">
    <property type="entry name" value="LUCIFERASE-LIKE MONOOXYGENASE"/>
    <property type="match status" value="1"/>
</dbReference>
<protein>
    <submittedName>
        <fullName evidence="2">Alkanesulfonate monooxygenase SsuD/methylene tetrahydromethanopterin reductase-like flavin-dependent oxidoreductase (Luciferase family)</fullName>
    </submittedName>
</protein>
<feature type="domain" description="Luciferase-like" evidence="1">
    <location>
        <begin position="17"/>
        <end position="294"/>
    </location>
</feature>
<reference evidence="2 3" key="1">
    <citation type="submission" date="2020-08" db="EMBL/GenBank/DDBJ databases">
        <title>Genomic Encyclopedia of Type Strains, Phase IV (KMG-IV): sequencing the most valuable type-strain genomes for metagenomic binning, comparative biology and taxonomic classification.</title>
        <authorList>
            <person name="Goeker M."/>
        </authorList>
    </citation>
    <scope>NUCLEOTIDE SEQUENCE [LARGE SCALE GENOMIC DNA]</scope>
    <source>
        <strain evidence="2 3">DSM 100734</strain>
    </source>
</reference>